<dbReference type="PANTHER" id="PTHR34846">
    <property type="entry name" value="4-CARBOXYMUCONOLACTONE DECARBOXYLASE FAMILY PROTEIN (AFU_ORTHOLOGUE AFUA_6G11590)"/>
    <property type="match status" value="1"/>
</dbReference>
<evidence type="ECO:0000313" key="3">
    <source>
        <dbReference type="Proteomes" id="UP000035080"/>
    </source>
</evidence>
<name>A0ABX6HQC5_9BURK</name>
<keyword evidence="3" id="KW-1185">Reference proteome</keyword>
<organism evidence="2 3">
    <name type="scientific">Pandoraea fibrosis</name>
    <dbReference type="NCBI Taxonomy" id="1891094"/>
    <lineage>
        <taxon>Bacteria</taxon>
        <taxon>Pseudomonadati</taxon>
        <taxon>Pseudomonadota</taxon>
        <taxon>Betaproteobacteria</taxon>
        <taxon>Burkholderiales</taxon>
        <taxon>Burkholderiaceae</taxon>
        <taxon>Pandoraea</taxon>
    </lineage>
</organism>
<dbReference type="Gene3D" id="1.20.1290.10">
    <property type="entry name" value="AhpD-like"/>
    <property type="match status" value="1"/>
</dbReference>
<reference evidence="2 3" key="1">
    <citation type="journal article" date="2015" name="Genome Announc.">
        <title>Genome Sequences of Two Pandoraea pnomenusa Isolates Recovered 11 Months Apart from a Cystic Fibrosis Patient.</title>
        <authorList>
            <person name="Ee R."/>
            <person name="Ambrose M."/>
            <person name="Lazenby J."/>
            <person name="Williams P."/>
            <person name="Chan K.G."/>
            <person name="Roddam L."/>
        </authorList>
    </citation>
    <scope>NUCLEOTIDE SEQUENCE [LARGE SCALE GENOMIC DNA]</scope>
    <source>
        <strain evidence="2 3">6399</strain>
    </source>
</reference>
<dbReference type="EMBL" id="CP047385">
    <property type="protein sequence ID" value="QHF12843.1"/>
    <property type="molecule type" value="Genomic_DNA"/>
</dbReference>
<evidence type="ECO:0000256" key="1">
    <source>
        <dbReference type="SAM" id="Phobius"/>
    </source>
</evidence>
<sequence>MEPRLPALDPSQASDAQRAVLNAILTGPRGNLDGPFLSWIHSPELARRAQELGAFCRYDSGLPLRLSEFAILCTAARWRSQAEWHIHYPIGVKAGLSVDMLETIRTGKSPEISDADEALVWRLVSELYDLKRITEATYQDAIARFGTEVLVNLIGLLGYYALVAMTLNVFHVSAQGQRELPFGPEGL</sequence>
<proteinExistence type="predicted"/>
<evidence type="ECO:0000313" key="2">
    <source>
        <dbReference type="EMBL" id="QHF12843.1"/>
    </source>
</evidence>
<accession>A0ABX6HQC5</accession>
<keyword evidence="1" id="KW-1133">Transmembrane helix</keyword>
<keyword evidence="1" id="KW-0812">Transmembrane</keyword>
<dbReference type="SUPFAM" id="SSF69118">
    <property type="entry name" value="AhpD-like"/>
    <property type="match status" value="1"/>
</dbReference>
<feature type="transmembrane region" description="Helical" evidence="1">
    <location>
        <begin position="149"/>
        <end position="170"/>
    </location>
</feature>
<dbReference type="InterPro" id="IPR029032">
    <property type="entry name" value="AhpD-like"/>
</dbReference>
<protein>
    <submittedName>
        <fullName evidence="2">Carboxymuconolactone decarboxylase family protein</fullName>
    </submittedName>
</protein>
<dbReference type="Proteomes" id="UP000035080">
    <property type="component" value="Chromosome"/>
</dbReference>
<dbReference type="PANTHER" id="PTHR34846:SF11">
    <property type="entry name" value="4-CARBOXYMUCONOLACTONE DECARBOXYLASE FAMILY PROTEIN (AFU_ORTHOLOGUE AFUA_6G11590)"/>
    <property type="match status" value="1"/>
</dbReference>
<dbReference type="RefSeq" id="WP_039375478.1">
    <property type="nucleotide sequence ID" value="NZ_CP047385.1"/>
</dbReference>
<gene>
    <name evidence="2" type="ORF">PI93_009440</name>
</gene>
<keyword evidence="1" id="KW-0472">Membrane</keyword>